<name>A0ACA9KB71_9GLOM</name>
<dbReference type="EMBL" id="CAJVPM010001290">
    <property type="protein sequence ID" value="CAG8463747.1"/>
    <property type="molecule type" value="Genomic_DNA"/>
</dbReference>
<dbReference type="Proteomes" id="UP000789860">
    <property type="component" value="Unassembled WGS sequence"/>
</dbReference>
<protein>
    <submittedName>
        <fullName evidence="1">2708_t:CDS:1</fullName>
    </submittedName>
</protein>
<comment type="caution">
    <text evidence="1">The sequence shown here is derived from an EMBL/GenBank/DDBJ whole genome shotgun (WGS) entry which is preliminary data.</text>
</comment>
<keyword evidence="2" id="KW-1185">Reference proteome</keyword>
<sequence length="254" mass="29970">MNHYDVQLKKGEIYEYRILKLLRSNGIKCYARRLYYEINNNKKFIGDGGIDLTGNYNEVFFAIQAKYRKNRYDEQAEDIEKFDKALESQPREVVGFFVTTIDFSVESKEAALNSKRKIFLCNTDNIVSKIKSLSLVKEKVYKKNIILDDKEQSLKPSAIEKRIDKWENNGWRGQNNQELKAPRKLLHLRAKKQNYDSTYVGENIAWNYENEHDVVKGWMGSKGHRENILNKNYKHMGIAYSKKYWTQVFGKELV</sequence>
<gene>
    <name evidence="1" type="ORF">SCALOS_LOCUS1726</name>
</gene>
<evidence type="ECO:0000313" key="2">
    <source>
        <dbReference type="Proteomes" id="UP000789860"/>
    </source>
</evidence>
<reference evidence="1" key="1">
    <citation type="submission" date="2021-06" db="EMBL/GenBank/DDBJ databases">
        <authorList>
            <person name="Kallberg Y."/>
            <person name="Tangrot J."/>
            <person name="Rosling A."/>
        </authorList>
    </citation>
    <scope>NUCLEOTIDE SEQUENCE</scope>
    <source>
        <strain evidence="1">AU212A</strain>
    </source>
</reference>
<accession>A0ACA9KB71</accession>
<organism evidence="1 2">
    <name type="scientific">Scutellospora calospora</name>
    <dbReference type="NCBI Taxonomy" id="85575"/>
    <lineage>
        <taxon>Eukaryota</taxon>
        <taxon>Fungi</taxon>
        <taxon>Fungi incertae sedis</taxon>
        <taxon>Mucoromycota</taxon>
        <taxon>Glomeromycotina</taxon>
        <taxon>Glomeromycetes</taxon>
        <taxon>Diversisporales</taxon>
        <taxon>Gigasporaceae</taxon>
        <taxon>Scutellospora</taxon>
    </lineage>
</organism>
<proteinExistence type="predicted"/>
<evidence type="ECO:0000313" key="1">
    <source>
        <dbReference type="EMBL" id="CAG8463747.1"/>
    </source>
</evidence>